<comment type="cofactor">
    <cofactor evidence="1">
        <name>Mg(2+)</name>
        <dbReference type="ChEBI" id="CHEBI:18420"/>
    </cofactor>
</comment>
<evidence type="ECO:0000259" key="3">
    <source>
        <dbReference type="Pfam" id="PF04608"/>
    </source>
</evidence>
<keyword evidence="1" id="KW-0378">Hydrolase</keyword>
<feature type="transmembrane region" description="Helical" evidence="2">
    <location>
        <begin position="135"/>
        <end position="157"/>
    </location>
</feature>
<keyword evidence="1" id="KW-0997">Cell inner membrane</keyword>
<accession>A0A1I4B7S1</accession>
<dbReference type="GO" id="GO:0008962">
    <property type="term" value="F:phosphatidylglycerophosphatase activity"/>
    <property type="evidence" value="ECO:0007669"/>
    <property type="project" value="UniProtKB-EC"/>
</dbReference>
<keyword evidence="1" id="KW-0460">Magnesium</keyword>
<comment type="catalytic activity">
    <reaction evidence="1">
        <text>a 1,2-diacyl-sn-glycero-3-phospho-(1'-sn-glycero-3'-phosphate) + H2O = a 1,2-diacyl-sn-glycero-3-phospho-(1'-sn-glycerol) + phosphate</text>
        <dbReference type="Rhea" id="RHEA:33751"/>
        <dbReference type="ChEBI" id="CHEBI:15377"/>
        <dbReference type="ChEBI" id="CHEBI:43474"/>
        <dbReference type="ChEBI" id="CHEBI:60110"/>
        <dbReference type="ChEBI" id="CHEBI:64716"/>
        <dbReference type="EC" id="3.1.3.27"/>
    </reaction>
</comment>
<dbReference type="Proteomes" id="UP000198851">
    <property type="component" value="Unassembled WGS sequence"/>
</dbReference>
<dbReference type="PANTHER" id="PTHR36305">
    <property type="entry name" value="PHOSPHATIDYLGLYCEROPHOSPHATASE A"/>
    <property type="match status" value="1"/>
</dbReference>
<dbReference type="PANTHER" id="PTHR36305:SF1">
    <property type="entry name" value="PHOSPHATIDYLGLYCEROPHOSPHATASE A"/>
    <property type="match status" value="1"/>
</dbReference>
<organism evidence="4 5">
    <name type="scientific">Shimia haliotis</name>
    <dbReference type="NCBI Taxonomy" id="1280847"/>
    <lineage>
        <taxon>Bacteria</taxon>
        <taxon>Pseudomonadati</taxon>
        <taxon>Pseudomonadota</taxon>
        <taxon>Alphaproteobacteria</taxon>
        <taxon>Rhodobacterales</taxon>
        <taxon>Roseobacteraceae</taxon>
    </lineage>
</organism>
<dbReference type="UniPathway" id="UPA00084">
    <property type="reaction ID" value="UER00504"/>
</dbReference>
<keyword evidence="1" id="KW-0443">Lipid metabolism</keyword>
<dbReference type="STRING" id="1280847.SAMN04488036_101818"/>
<keyword evidence="1" id="KW-1003">Cell membrane</keyword>
<dbReference type="Pfam" id="PF04608">
    <property type="entry name" value="PgpA"/>
    <property type="match status" value="1"/>
</dbReference>
<feature type="transmembrane region" description="Helical" evidence="2">
    <location>
        <begin position="77"/>
        <end position="96"/>
    </location>
</feature>
<comment type="subcellular location">
    <subcellularLocation>
        <location evidence="1">Cell inner membrane</location>
        <topology evidence="1">Multi-pass membrane protein</topology>
    </subcellularLocation>
</comment>
<keyword evidence="1" id="KW-0595">Phospholipid degradation</keyword>
<dbReference type="GO" id="GO:0009395">
    <property type="term" value="P:phospholipid catabolic process"/>
    <property type="evidence" value="ECO:0007669"/>
    <property type="project" value="UniProtKB-KW"/>
</dbReference>
<feature type="transmembrane region" description="Helical" evidence="2">
    <location>
        <begin position="34"/>
        <end position="56"/>
    </location>
</feature>
<name>A0A1I4B7S1_9RHOB</name>
<dbReference type="InterPro" id="IPR007686">
    <property type="entry name" value="YutG/PgpA"/>
</dbReference>
<keyword evidence="2" id="KW-1133">Transmembrane helix</keyword>
<feature type="domain" description="YutG/PgpA" evidence="3">
    <location>
        <begin position="4"/>
        <end position="152"/>
    </location>
</feature>
<comment type="pathway">
    <text evidence="1">Phospholipid metabolism; phosphatidylglycerol biosynthesis; phosphatidylglycerol from CDP-diacylglycerol: step 2/2.</text>
</comment>
<evidence type="ECO:0000256" key="1">
    <source>
        <dbReference type="PIRNR" id="PIRNR006162"/>
    </source>
</evidence>
<proteinExistence type="predicted"/>
<dbReference type="GO" id="GO:0046872">
    <property type="term" value="F:metal ion binding"/>
    <property type="evidence" value="ECO:0007669"/>
    <property type="project" value="UniProtKB-KW"/>
</dbReference>
<gene>
    <name evidence="4" type="ORF">SAMN04488036_101818</name>
</gene>
<dbReference type="GO" id="GO:0006655">
    <property type="term" value="P:phosphatidylglycerol biosynthetic process"/>
    <property type="evidence" value="ECO:0007669"/>
    <property type="project" value="UniProtKB-UniPathway"/>
</dbReference>
<keyword evidence="1 2" id="KW-0472">Membrane</keyword>
<reference evidence="5" key="1">
    <citation type="submission" date="2016-10" db="EMBL/GenBank/DDBJ databases">
        <authorList>
            <person name="Varghese N."/>
            <person name="Submissions S."/>
        </authorList>
    </citation>
    <scope>NUCLEOTIDE SEQUENCE [LARGE SCALE GENOMIC DNA]</scope>
    <source>
        <strain evidence="5">DSM 28453</strain>
    </source>
</reference>
<keyword evidence="1" id="KW-0479">Metal-binding</keyword>
<keyword evidence="1 2" id="KW-0812">Transmembrane</keyword>
<evidence type="ECO:0000313" key="4">
    <source>
        <dbReference type="EMBL" id="SFK63926.1"/>
    </source>
</evidence>
<dbReference type="GO" id="GO:0005886">
    <property type="term" value="C:plasma membrane"/>
    <property type="evidence" value="ECO:0007669"/>
    <property type="project" value="UniProtKB-SubCell"/>
</dbReference>
<evidence type="ECO:0000256" key="2">
    <source>
        <dbReference type="SAM" id="Phobius"/>
    </source>
</evidence>
<dbReference type="SUPFAM" id="SSF101307">
    <property type="entry name" value="YutG-like"/>
    <property type="match status" value="1"/>
</dbReference>
<protein>
    <recommendedName>
        <fullName evidence="1">Phosphatidylglycerophosphatase A</fullName>
        <ecNumber evidence="1">3.1.3.27</ecNumber>
    </recommendedName>
    <alternativeName>
        <fullName evidence="1">Phosphatidylglycerolphosphate phosphatase A</fullName>
    </alternativeName>
</protein>
<keyword evidence="1" id="KW-1208">Phospholipid metabolism</keyword>
<comment type="function">
    <text evidence="1">Lipid phosphatase which dephosphorylates phosphatidylglycerophosphate (PGP) to phosphatidylglycerol (PG).</text>
</comment>
<keyword evidence="1" id="KW-0442">Lipid degradation</keyword>
<dbReference type="EMBL" id="FOSZ01000001">
    <property type="protein sequence ID" value="SFK63926.1"/>
    <property type="molecule type" value="Genomic_DNA"/>
</dbReference>
<dbReference type="InterPro" id="IPR026037">
    <property type="entry name" value="PgpA"/>
</dbReference>
<dbReference type="CDD" id="cd06971">
    <property type="entry name" value="PgpA"/>
    <property type="match status" value="1"/>
</dbReference>
<keyword evidence="5" id="KW-1185">Reference proteome</keyword>
<dbReference type="EC" id="3.1.3.27" evidence="1"/>
<dbReference type="RefSeq" id="WP_093320539.1">
    <property type="nucleotide sequence ID" value="NZ_FOSZ01000001.1"/>
</dbReference>
<dbReference type="OrthoDB" id="9804091at2"/>
<dbReference type="AlphaFoldDB" id="A0A1I4B7S1"/>
<evidence type="ECO:0000313" key="5">
    <source>
        <dbReference type="Proteomes" id="UP000198851"/>
    </source>
</evidence>
<dbReference type="PIRSF" id="PIRSF006162">
    <property type="entry name" value="PgpA"/>
    <property type="match status" value="1"/>
</dbReference>
<dbReference type="InterPro" id="IPR036681">
    <property type="entry name" value="PgpA-like_sf"/>
</dbReference>
<sequence length="162" mass="17298">MTKMIATMLGLGNLSSMPGTLGSAAAVPLAVTIHMAGGFWALLIATLVMTALGWWATEVQVATRPGEDPSEIIIDELVGQWIALWVVSFGASHAGVSILKLWPGLVAAFVFFRLFDITKWGLVGMADRRHDSLGIMLDDIVAGVQAATCVAILGYLWHAVFM</sequence>
<feature type="transmembrane region" description="Helical" evidence="2">
    <location>
        <begin position="102"/>
        <end position="123"/>
    </location>
</feature>